<dbReference type="EMBL" id="AM442585">
    <property type="protein sequence ID" value="CAN74020.1"/>
    <property type="molecule type" value="Genomic_DNA"/>
</dbReference>
<dbReference type="SUPFAM" id="SSF141562">
    <property type="entry name" value="At5g01610-like"/>
    <property type="match status" value="1"/>
</dbReference>
<dbReference type="ExpressionAtlas" id="A5B0Q5">
    <property type="expression patterns" value="baseline and differential"/>
</dbReference>
<dbReference type="Gene3D" id="2.30.240.10">
    <property type="entry name" value="At5g01610-like"/>
    <property type="match status" value="1"/>
</dbReference>
<dbReference type="InterPro" id="IPR007493">
    <property type="entry name" value="DUF538"/>
</dbReference>
<gene>
    <name evidence="2" type="ORF">VITISV_002757</name>
</gene>
<protein>
    <recommendedName>
        <fullName evidence="3">DUF538 domain-containing protein</fullName>
    </recommendedName>
</protein>
<reference evidence="2" key="1">
    <citation type="journal article" date="2007" name="PLoS ONE">
        <title>The first genome sequence of an elite grapevine cultivar (Pinot noir Vitis vinifera L.): coping with a highly heterozygous genome.</title>
        <authorList>
            <person name="Velasco R."/>
            <person name="Zharkikh A."/>
            <person name="Troggio M."/>
            <person name="Cartwright D.A."/>
            <person name="Cestaro A."/>
            <person name="Pruss D."/>
            <person name="Pindo M."/>
            <person name="FitzGerald L.M."/>
            <person name="Vezzulli S."/>
            <person name="Reid J."/>
            <person name="Malacarne G."/>
            <person name="Iliev D."/>
            <person name="Coppola G."/>
            <person name="Wardell B."/>
            <person name="Micheletti D."/>
            <person name="Macalma T."/>
            <person name="Facci M."/>
            <person name="Mitchell J.T."/>
            <person name="Perazzolli M."/>
            <person name="Eldredge G."/>
            <person name="Gatto P."/>
            <person name="Oyzerski R."/>
            <person name="Moretto M."/>
            <person name="Gutin N."/>
            <person name="Stefanini M."/>
            <person name="Chen Y."/>
            <person name="Segala C."/>
            <person name="Davenport C."/>
            <person name="Dematte L."/>
            <person name="Mraz A."/>
            <person name="Battilana J."/>
            <person name="Stormo K."/>
            <person name="Costa F."/>
            <person name="Tao Q."/>
            <person name="Si-Ammour A."/>
            <person name="Harkins T."/>
            <person name="Lackey A."/>
            <person name="Perbost C."/>
            <person name="Taillon B."/>
            <person name="Stella A."/>
            <person name="Solovyev V."/>
            <person name="Fawcett J.A."/>
            <person name="Sterck L."/>
            <person name="Vandepoele K."/>
            <person name="Grando S.M."/>
            <person name="Toppo S."/>
            <person name="Moser C."/>
            <person name="Lanchbury J."/>
            <person name="Bogden R."/>
            <person name="Skolnick M."/>
            <person name="Sgaramella V."/>
            <person name="Bhatnagar S.K."/>
            <person name="Fontana P."/>
            <person name="Gutin A."/>
            <person name="Van de Peer Y."/>
            <person name="Salamini F."/>
            <person name="Viola R."/>
        </authorList>
    </citation>
    <scope>NUCLEOTIDE SEQUENCE</scope>
</reference>
<evidence type="ECO:0000256" key="1">
    <source>
        <dbReference type="SAM" id="SignalP"/>
    </source>
</evidence>
<feature type="signal peptide" evidence="1">
    <location>
        <begin position="1"/>
        <end position="29"/>
    </location>
</feature>
<proteinExistence type="predicted"/>
<dbReference type="PANTHER" id="PTHR31676:SF76">
    <property type="entry name" value="OS05G0362300 PROTEIN"/>
    <property type="match status" value="1"/>
</dbReference>
<dbReference type="Pfam" id="PF04398">
    <property type="entry name" value="DUF538"/>
    <property type="match status" value="1"/>
</dbReference>
<dbReference type="InterPro" id="IPR036758">
    <property type="entry name" value="At5g01610-like"/>
</dbReference>
<name>A5B0Q5_VITVI</name>
<accession>A5B0Q5</accession>
<evidence type="ECO:0008006" key="3">
    <source>
        <dbReference type="Google" id="ProtNLM"/>
    </source>
</evidence>
<organism evidence="2">
    <name type="scientific">Vitis vinifera</name>
    <name type="common">Grape</name>
    <dbReference type="NCBI Taxonomy" id="29760"/>
    <lineage>
        <taxon>Eukaryota</taxon>
        <taxon>Viridiplantae</taxon>
        <taxon>Streptophyta</taxon>
        <taxon>Embryophyta</taxon>
        <taxon>Tracheophyta</taxon>
        <taxon>Spermatophyta</taxon>
        <taxon>Magnoliopsida</taxon>
        <taxon>eudicotyledons</taxon>
        <taxon>Gunneridae</taxon>
        <taxon>Pentapetalae</taxon>
        <taxon>rosids</taxon>
        <taxon>Vitales</taxon>
        <taxon>Vitaceae</taxon>
        <taxon>Viteae</taxon>
        <taxon>Vitis</taxon>
    </lineage>
</organism>
<feature type="chain" id="PRO_5002678002" description="DUF538 domain-containing protein" evidence="1">
    <location>
        <begin position="30"/>
        <end position="200"/>
    </location>
</feature>
<keyword evidence="1" id="KW-0732">Signal</keyword>
<sequence>MASATTLKLIPLAAIAILISLILIQSSTPAISSIDIRTAYEVLEDYNFPVGLLPKGITDYDLNITTGKFSVYFNDTCSYSLKSSYHLKYLPTIKGYISNGKLSSLEGVYTKLFLVWKEIVEIVRDGDNLVFSVGVLSSVFPIDYFEESPQCGCGFQCGGEQGVEDKDFGVFRSLALLYAMYSKSKHPTHIGVRMLDGNTS</sequence>
<dbReference type="PANTHER" id="PTHR31676">
    <property type="entry name" value="T31J12.3 PROTEIN-RELATED"/>
    <property type="match status" value="1"/>
</dbReference>
<evidence type="ECO:0000313" key="2">
    <source>
        <dbReference type="EMBL" id="CAN74020.1"/>
    </source>
</evidence>
<dbReference type="AlphaFoldDB" id="A5B0Q5"/>